<evidence type="ECO:0000313" key="2">
    <source>
        <dbReference type="EMBL" id="PWC07531.1"/>
    </source>
</evidence>
<gene>
    <name evidence="2" type="ORF">DF223_05650</name>
</gene>
<organism evidence="2 3">
    <name type="scientific">Mycetocola zhujimingii</name>
    <dbReference type="NCBI Taxonomy" id="2079792"/>
    <lineage>
        <taxon>Bacteria</taxon>
        <taxon>Bacillati</taxon>
        <taxon>Actinomycetota</taxon>
        <taxon>Actinomycetes</taxon>
        <taxon>Micrococcales</taxon>
        <taxon>Microbacteriaceae</taxon>
        <taxon>Mycetocola</taxon>
    </lineage>
</organism>
<dbReference type="KEGG" id="myl:C3E77_03245"/>
<dbReference type="Pfam" id="PF25355">
    <property type="entry name" value="DUF7882"/>
    <property type="match status" value="1"/>
</dbReference>
<dbReference type="AlphaFoldDB" id="A0A2U1TF66"/>
<reference evidence="3" key="1">
    <citation type="submission" date="2018-04" db="EMBL/GenBank/DDBJ databases">
        <authorList>
            <person name="Liu S."/>
            <person name="Wang Z."/>
            <person name="Li J."/>
        </authorList>
    </citation>
    <scope>NUCLEOTIDE SEQUENCE [LARGE SCALE GENOMIC DNA]</scope>
    <source>
        <strain evidence="3">622</strain>
    </source>
</reference>
<dbReference type="OrthoDB" id="5123855at2"/>
<sequence>MKRLGSLVYGFGETYEFEDRLLAHLKVVIGSKLRRREGFYLSWPLDPDQELGRTSLWLSPAIPLQFHFSADESPTLNKHWLESMMSSSYGPLGLTITEEPEDTSRAGRPA</sequence>
<dbReference type="RefSeq" id="WP_108390314.1">
    <property type="nucleotide sequence ID" value="NZ_CP026949.1"/>
</dbReference>
<name>A0A2U1TF66_9MICO</name>
<comment type="caution">
    <text evidence="2">The sequence shown here is derived from an EMBL/GenBank/DDBJ whole genome shotgun (WGS) entry which is preliminary data.</text>
</comment>
<proteinExistence type="predicted"/>
<accession>A0A2U1TF66</accession>
<evidence type="ECO:0000313" key="3">
    <source>
        <dbReference type="Proteomes" id="UP000244962"/>
    </source>
</evidence>
<dbReference type="InterPro" id="IPR057204">
    <property type="entry name" value="DUF7882"/>
</dbReference>
<protein>
    <recommendedName>
        <fullName evidence="1">DUF7882 domain-containing protein</fullName>
    </recommendedName>
</protein>
<dbReference type="EMBL" id="QEFB01000004">
    <property type="protein sequence ID" value="PWC07531.1"/>
    <property type="molecule type" value="Genomic_DNA"/>
</dbReference>
<feature type="domain" description="DUF7882" evidence="1">
    <location>
        <begin position="4"/>
        <end position="99"/>
    </location>
</feature>
<dbReference type="Proteomes" id="UP000244962">
    <property type="component" value="Unassembled WGS sequence"/>
</dbReference>
<keyword evidence="3" id="KW-1185">Reference proteome</keyword>
<evidence type="ECO:0000259" key="1">
    <source>
        <dbReference type="Pfam" id="PF25355"/>
    </source>
</evidence>